<feature type="compositionally biased region" description="Basic and acidic residues" evidence="1">
    <location>
        <begin position="69"/>
        <end position="79"/>
    </location>
</feature>
<feature type="compositionally biased region" description="Low complexity" evidence="1">
    <location>
        <begin position="458"/>
        <end position="469"/>
    </location>
</feature>
<gene>
    <name evidence="4" type="ORF">HMPREF9474_04594</name>
</gene>
<dbReference type="EMBL" id="ADLQ01000109">
    <property type="protein sequence ID" value="EGA91556.1"/>
    <property type="molecule type" value="Genomic_DNA"/>
</dbReference>
<keyword evidence="5" id="KW-1185">Reference proteome</keyword>
<organism evidence="4 5">
    <name type="scientific">Clostridium symbiosum (strain WAL-14163)</name>
    <dbReference type="NCBI Taxonomy" id="742740"/>
    <lineage>
        <taxon>Bacteria</taxon>
        <taxon>Bacillati</taxon>
        <taxon>Bacillota</taxon>
        <taxon>Clostridia</taxon>
        <taxon>Lachnospirales</taxon>
        <taxon>Lachnospiraceae</taxon>
        <taxon>Otoolea</taxon>
    </lineage>
</organism>
<evidence type="ECO:0000313" key="5">
    <source>
        <dbReference type="Proteomes" id="UP000002970"/>
    </source>
</evidence>
<feature type="signal peptide" evidence="3">
    <location>
        <begin position="1"/>
        <end position="28"/>
    </location>
</feature>
<keyword evidence="2" id="KW-0812">Transmembrane</keyword>
<dbReference type="AlphaFoldDB" id="E7GUJ9"/>
<evidence type="ECO:0000256" key="1">
    <source>
        <dbReference type="SAM" id="MobiDB-lite"/>
    </source>
</evidence>
<feature type="compositionally biased region" description="Acidic residues" evidence="1">
    <location>
        <begin position="52"/>
        <end position="61"/>
    </location>
</feature>
<reference evidence="4 5" key="1">
    <citation type="submission" date="2010-12" db="EMBL/GenBank/DDBJ databases">
        <title>The Genome Sequence of Clostridium symbiosum strain WAL-14163.</title>
        <authorList>
            <person name="Earl A."/>
            <person name="Ward D."/>
            <person name="Feldgarden M."/>
            <person name="Gevers D."/>
            <person name="Finegold S.M."/>
            <person name="Summanen P.H."/>
            <person name="Molitoris D.R."/>
            <person name="Vaisanen M.L."/>
            <person name="Daigneault M."/>
            <person name="Young S.K."/>
            <person name="Zeng Q."/>
            <person name="Gargeya S."/>
            <person name="Fitzgerald M."/>
            <person name="Haas B."/>
            <person name="Abouelleil A."/>
            <person name="Alvarado L."/>
            <person name="Arachchi H.M."/>
            <person name="Berlin A."/>
            <person name="Brown A."/>
            <person name="Chapman S.B."/>
            <person name="Chen Z."/>
            <person name="Dunbar C."/>
            <person name="Freedman E."/>
            <person name="Gearin G."/>
            <person name="Gellesch M."/>
            <person name="Goldberg J."/>
            <person name="Griggs A."/>
            <person name="Gujja S."/>
            <person name="Heilman E."/>
            <person name="Heiman D."/>
            <person name="Howarth C."/>
            <person name="Larson L."/>
            <person name="Lui A."/>
            <person name="MacDonald P.J.P."/>
            <person name="Mehta T."/>
            <person name="Montmayeur A."/>
            <person name="Murphy C."/>
            <person name="Neiman D."/>
            <person name="Pearson M."/>
            <person name="Priest M."/>
            <person name="Roberts A."/>
            <person name="Saif S."/>
            <person name="Shea T."/>
            <person name="Shenoy N."/>
            <person name="Sisk P."/>
            <person name="Stolte C."/>
            <person name="Sykes S."/>
            <person name="White J."/>
            <person name="Yandava C."/>
            <person name="Nusbaum C."/>
            <person name="Birren B."/>
        </authorList>
    </citation>
    <scope>NUCLEOTIDE SEQUENCE [LARGE SCALE GENOMIC DNA]</scope>
    <source>
        <strain evidence="4 5">WAL-14163</strain>
    </source>
</reference>
<keyword evidence="2" id="KW-0472">Membrane</keyword>
<comment type="caution">
    <text evidence="4">The sequence shown here is derived from an EMBL/GenBank/DDBJ whole genome shotgun (WGS) entry which is preliminary data.</text>
</comment>
<feature type="transmembrane region" description="Helical" evidence="2">
    <location>
        <begin position="622"/>
        <end position="643"/>
    </location>
</feature>
<accession>E7GUJ9</accession>
<sequence length="661" mass="70532">MKTVYKGMVSALTAAILLSLCLTPIAFATEEPSAATLSDAEEAELPAATPSDAEEMEEEVELLTATPSDAKEEVSEERPAATPSDVEEVELLTATPCNAAADTVSTGEELMEWLSGHKDTGGTVELADDISISDFYYARNMRAEAVIIDTGEFTISVNGYVYLQATSPLTIRGAGGEQGLLRTSGTGSMLHLNRLDLEAEDGYAVFQEEGTGFILDTLENTSVAGTVHYAEQPFVWEWEPALAVVKPGETLDDKMLPAAISACINHNGTNIYPYEEVPVTWDLSGHGEDQKLRRRFTVTGEFEGMASQTAPGCTVVYDDFPLTFLEVKAVKMEGTYGDTYRLRGTFSKPEDRLPITVAQEYSFDGKNWTLYQEETITTLSSGFSITLFAGTEDLERYSEFFIRLSWNDDGNMYYSNVLGFAMDSLEVNEEPGGNRGGGTDIVDPPKQPEPDPEPETTPPEASEPESAPPVTSDPPPGQPGNSGTDHESDGDGATSSTGSSGGSHGDGKEPTHGITQKSDLPGGSLDYEAAPPITVPESTSVPGLVSEPVLPNKTVVSSSAVKDEPKKPSAAAEPTPSRASSAPVSEAPESTAQISAANDEMKEVAEALAETEAEPPVQEPDILPVVAGFAAVAVSIGGAALYLHPQAWRKLLEKLRNRIRR</sequence>
<feature type="compositionally biased region" description="Low complexity" evidence="1">
    <location>
        <begin position="576"/>
        <end position="590"/>
    </location>
</feature>
<evidence type="ECO:0000256" key="3">
    <source>
        <dbReference type="SAM" id="SignalP"/>
    </source>
</evidence>
<keyword evidence="2" id="KW-1133">Transmembrane helix</keyword>
<dbReference type="RefSeq" id="WP_003505253.1">
    <property type="nucleotide sequence ID" value="NZ_GL834325.1"/>
</dbReference>
<dbReference type="HOGENOM" id="CLU_414880_0_0_9"/>
<evidence type="ECO:0000256" key="2">
    <source>
        <dbReference type="SAM" id="Phobius"/>
    </source>
</evidence>
<feature type="region of interest" description="Disordered" evidence="1">
    <location>
        <begin position="33"/>
        <end position="85"/>
    </location>
</feature>
<name>E7GUJ9_CLOS6</name>
<feature type="region of interest" description="Disordered" evidence="1">
    <location>
        <begin position="428"/>
        <end position="592"/>
    </location>
</feature>
<dbReference type="Proteomes" id="UP000002970">
    <property type="component" value="Unassembled WGS sequence"/>
</dbReference>
<keyword evidence="3" id="KW-0732">Signal</keyword>
<protein>
    <submittedName>
        <fullName evidence="4">Uncharacterized protein</fullName>
    </submittedName>
</protein>
<proteinExistence type="predicted"/>
<dbReference type="eggNOG" id="ENOG5033C09">
    <property type="taxonomic scope" value="Bacteria"/>
</dbReference>
<feature type="chain" id="PRO_5003218592" evidence="3">
    <location>
        <begin position="29"/>
        <end position="661"/>
    </location>
</feature>
<evidence type="ECO:0000313" key="4">
    <source>
        <dbReference type="EMBL" id="EGA91556.1"/>
    </source>
</evidence>